<comment type="caution">
    <text evidence="2">The sequence shown here is derived from an EMBL/GenBank/DDBJ whole genome shotgun (WGS) entry which is preliminary data.</text>
</comment>
<dbReference type="InterPro" id="IPR010064">
    <property type="entry name" value="HK97-gp10_tail"/>
</dbReference>
<dbReference type="Proteomes" id="UP000195859">
    <property type="component" value="Unassembled WGS sequence"/>
</dbReference>
<dbReference type="Pfam" id="PF04883">
    <property type="entry name" value="HK97-gp10_like"/>
    <property type="match status" value="1"/>
</dbReference>
<dbReference type="Proteomes" id="UP000196293">
    <property type="component" value="Unassembled WGS sequence"/>
</dbReference>
<dbReference type="EMBL" id="NFLZ01000017">
    <property type="protein sequence ID" value="OUQ75499.1"/>
    <property type="molecule type" value="Genomic_DNA"/>
</dbReference>
<evidence type="ECO:0000313" key="1">
    <source>
        <dbReference type="EMBL" id="OUQ58271.1"/>
    </source>
</evidence>
<reference evidence="3 4" key="1">
    <citation type="submission" date="2017-04" db="EMBL/GenBank/DDBJ databases">
        <title>Function of individual gut microbiota members based on whole genome sequencing of pure cultures obtained from chicken caecum.</title>
        <authorList>
            <person name="Medvecky M."/>
            <person name="Cejkova D."/>
            <person name="Polansky O."/>
            <person name="Karasova D."/>
            <person name="Kubasova T."/>
            <person name="Cizek A."/>
            <person name="Rychlik I."/>
        </authorList>
    </citation>
    <scope>NUCLEOTIDE SEQUENCE [LARGE SCALE GENOMIC DNA]</scope>
    <source>
        <strain evidence="3">An101</strain>
        <strain evidence="4">An115</strain>
    </source>
</reference>
<accession>A0A1Y4UKB7</accession>
<evidence type="ECO:0008006" key="5">
    <source>
        <dbReference type="Google" id="ProtNLM"/>
    </source>
</evidence>
<evidence type="ECO:0000313" key="2">
    <source>
        <dbReference type="EMBL" id="OUQ75499.1"/>
    </source>
</evidence>
<proteinExistence type="predicted"/>
<evidence type="ECO:0000313" key="3">
    <source>
        <dbReference type="Proteomes" id="UP000195859"/>
    </source>
</evidence>
<keyword evidence="4" id="KW-1185">Reference proteome</keyword>
<name>A0A1Y4UKB7_9LACO</name>
<protein>
    <recommendedName>
        <fullName evidence="5">HK97 gp10 family phage protein</fullName>
    </recommendedName>
</protein>
<dbReference type="GeneID" id="78202170"/>
<gene>
    <name evidence="2" type="ORF">B5E44_06975</name>
    <name evidence="1" type="ORF">B5E59_00710</name>
</gene>
<dbReference type="EMBL" id="NFLS01000001">
    <property type="protein sequence ID" value="OUQ58271.1"/>
    <property type="molecule type" value="Genomic_DNA"/>
</dbReference>
<sequence length="144" mass="15875">MALGEVDDADFQAWADRVKGKIDSGTVKREIGNSAKRIGVQALRQFKANTPVDTGGLRGAWIVEGPNYDGGGWIVELQNNKNYASYVEQGHRQTPGRYVPAIGKRLKASWVEGQFFMKKSEQQINAQLPALITPGLKAFEDLLN</sequence>
<dbReference type="RefSeq" id="WP_087175708.1">
    <property type="nucleotide sequence ID" value="NZ_NFKZ01000001.1"/>
</dbReference>
<reference evidence="2" key="2">
    <citation type="journal article" date="2018" name="BMC Genomics">
        <title>Whole genome sequencing and function prediction of 133 gut anaerobes isolated from chicken caecum in pure cultures.</title>
        <authorList>
            <person name="Medvecky M."/>
            <person name="Cejkova D."/>
            <person name="Polansky O."/>
            <person name="Karasova D."/>
            <person name="Kubasova T."/>
            <person name="Cizek A."/>
            <person name="Rychlik I."/>
        </authorList>
    </citation>
    <scope>NUCLEOTIDE SEQUENCE</scope>
    <source>
        <strain evidence="2">An101</strain>
        <strain evidence="1">An115</strain>
    </source>
</reference>
<organism evidence="2 3">
    <name type="scientific">Lactobacillus gallinarum</name>
    <dbReference type="NCBI Taxonomy" id="52242"/>
    <lineage>
        <taxon>Bacteria</taxon>
        <taxon>Bacillati</taxon>
        <taxon>Bacillota</taxon>
        <taxon>Bacilli</taxon>
        <taxon>Lactobacillales</taxon>
        <taxon>Lactobacillaceae</taxon>
        <taxon>Lactobacillus</taxon>
    </lineage>
</organism>
<dbReference type="AlphaFoldDB" id="A0A1Y4UKB7"/>
<evidence type="ECO:0000313" key="4">
    <source>
        <dbReference type="Proteomes" id="UP000196293"/>
    </source>
</evidence>